<proteinExistence type="predicted"/>
<name>A0A8T8K1Z0_9EURY</name>
<dbReference type="RefSeq" id="WP_211533353.1">
    <property type="nucleotide sequence ID" value="NZ_CP058560.1"/>
</dbReference>
<evidence type="ECO:0000256" key="1">
    <source>
        <dbReference type="SAM" id="Phobius"/>
    </source>
</evidence>
<keyword evidence="1" id="KW-1133">Transmembrane helix</keyword>
<gene>
    <name evidence="2" type="ORF">HYG87_00820</name>
</gene>
<evidence type="ECO:0000313" key="2">
    <source>
        <dbReference type="EMBL" id="QUH22408.1"/>
    </source>
</evidence>
<feature type="transmembrane region" description="Helical" evidence="1">
    <location>
        <begin position="201"/>
        <end position="220"/>
    </location>
</feature>
<dbReference type="EMBL" id="CP058560">
    <property type="protein sequence ID" value="QUH22408.1"/>
    <property type="molecule type" value="Genomic_DNA"/>
</dbReference>
<dbReference type="GeneID" id="64819262"/>
<reference evidence="2" key="1">
    <citation type="submission" date="2020-07" db="EMBL/GenBank/DDBJ databases">
        <title>Methanobacterium. sp. MethCan genome.</title>
        <authorList>
            <person name="Postec A."/>
            <person name="Quemeneur M."/>
        </authorList>
    </citation>
    <scope>NUCLEOTIDE SEQUENCE</scope>
    <source>
        <strain evidence="2">MethCAN</strain>
    </source>
</reference>
<dbReference type="KEGG" id="meme:HYG87_00820"/>
<protein>
    <submittedName>
        <fullName evidence="2">Uncharacterized protein</fullName>
    </submittedName>
</protein>
<accession>A0A8T8K1Z0</accession>
<evidence type="ECO:0000313" key="3">
    <source>
        <dbReference type="Proteomes" id="UP000681041"/>
    </source>
</evidence>
<dbReference type="Proteomes" id="UP000681041">
    <property type="component" value="Chromosome"/>
</dbReference>
<keyword evidence="1" id="KW-0472">Membrane</keyword>
<keyword evidence="1" id="KW-0812">Transmembrane</keyword>
<organism evidence="2 3">
    <name type="scientific">Methanobacterium alkalithermotolerans</name>
    <dbReference type="NCBI Taxonomy" id="2731220"/>
    <lineage>
        <taxon>Archaea</taxon>
        <taxon>Methanobacteriati</taxon>
        <taxon>Methanobacteriota</taxon>
        <taxon>Methanomada group</taxon>
        <taxon>Methanobacteria</taxon>
        <taxon>Methanobacteriales</taxon>
        <taxon>Methanobacteriaceae</taxon>
        <taxon>Methanobacterium</taxon>
    </lineage>
</organism>
<dbReference type="AlphaFoldDB" id="A0A8T8K1Z0"/>
<sequence>MRKIATIFMLMVTLSVVFAGAVSAQDVDVVVIDENDELVEEACVGEEVTVAVLAENTGNETIDNALVTLQEDPKNSLRWWSYDYIDVLDAVAYFNGVRYENTALNPFYFYDLDLDAYVFWIGWNGPMFPGDVAELYVPAWVMSTGEITVNAILWDWEGYPFEPNPEGPIFLDEDSYTFMGVACPVPIDAATVPMQKTGTPLALALVGLLSIIGGTIYGKFR</sequence>
<keyword evidence="3" id="KW-1185">Reference proteome</keyword>